<name>A0A251VPB3_HELAN</name>
<dbReference type="InterPro" id="IPR044965">
    <property type="entry name" value="Glyco_hydro_17_plant"/>
</dbReference>
<reference evidence="7" key="2">
    <citation type="submission" date="2017-02" db="EMBL/GenBank/DDBJ databases">
        <title>Sunflower complete genome.</title>
        <authorList>
            <person name="Langlade N."/>
            <person name="Munos S."/>
        </authorList>
    </citation>
    <scope>NUCLEOTIDE SEQUENCE [LARGE SCALE GENOMIC DNA]</scope>
    <source>
        <tissue evidence="7">Leaves</tissue>
    </source>
</reference>
<dbReference type="GO" id="GO:0005975">
    <property type="term" value="P:carbohydrate metabolic process"/>
    <property type="evidence" value="ECO:0007669"/>
    <property type="project" value="InterPro"/>
</dbReference>
<reference evidence="6" key="3">
    <citation type="submission" date="2020-06" db="EMBL/GenBank/DDBJ databases">
        <title>Helianthus annuus Genome sequencing and assembly Release 2.</title>
        <authorList>
            <person name="Gouzy J."/>
            <person name="Langlade N."/>
            <person name="Munos S."/>
        </authorList>
    </citation>
    <scope>NUCLEOTIDE SEQUENCE</scope>
    <source>
        <tissue evidence="6">Leaves</tissue>
    </source>
</reference>
<evidence type="ECO:0000256" key="4">
    <source>
        <dbReference type="RuleBase" id="RU004335"/>
    </source>
</evidence>
<keyword evidence="8" id="KW-1185">Reference proteome</keyword>
<evidence type="ECO:0000256" key="2">
    <source>
        <dbReference type="ARBA" id="ARBA00022801"/>
    </source>
</evidence>
<dbReference type="InterPro" id="IPR000490">
    <property type="entry name" value="Glyco_hydro_17"/>
</dbReference>
<evidence type="ECO:0000256" key="3">
    <source>
        <dbReference type="ARBA" id="ARBA00023295"/>
    </source>
</evidence>
<dbReference type="SUPFAM" id="SSF51445">
    <property type="entry name" value="(Trans)glycosidases"/>
    <property type="match status" value="1"/>
</dbReference>
<keyword evidence="2 7" id="KW-0378">Hydrolase</keyword>
<dbReference type="EMBL" id="MNCJ02000316">
    <property type="protein sequence ID" value="KAF5822173.1"/>
    <property type="molecule type" value="Genomic_DNA"/>
</dbReference>
<dbReference type="InParanoid" id="A0A251VPB3"/>
<dbReference type="Pfam" id="PF00332">
    <property type="entry name" value="Glyco_hydro_17"/>
    <property type="match status" value="1"/>
</dbReference>
<evidence type="ECO:0000313" key="8">
    <source>
        <dbReference type="Proteomes" id="UP000215914"/>
    </source>
</evidence>
<dbReference type="AlphaFoldDB" id="A0A251VPB3"/>
<feature type="chain" id="PRO_5012942343" evidence="5">
    <location>
        <begin position="27"/>
        <end position="336"/>
    </location>
</feature>
<organism evidence="7 8">
    <name type="scientific">Helianthus annuus</name>
    <name type="common">Common sunflower</name>
    <dbReference type="NCBI Taxonomy" id="4232"/>
    <lineage>
        <taxon>Eukaryota</taxon>
        <taxon>Viridiplantae</taxon>
        <taxon>Streptophyta</taxon>
        <taxon>Embryophyta</taxon>
        <taxon>Tracheophyta</taxon>
        <taxon>Spermatophyta</taxon>
        <taxon>Magnoliopsida</taxon>
        <taxon>eudicotyledons</taxon>
        <taxon>Gunneridae</taxon>
        <taxon>Pentapetalae</taxon>
        <taxon>asterids</taxon>
        <taxon>campanulids</taxon>
        <taxon>Asterales</taxon>
        <taxon>Asteraceae</taxon>
        <taxon>Asteroideae</taxon>
        <taxon>Heliantheae alliance</taxon>
        <taxon>Heliantheae</taxon>
        <taxon>Helianthus</taxon>
    </lineage>
</organism>
<dbReference type="GO" id="GO:0042973">
    <property type="term" value="F:glucan endo-1,3-beta-D-glucosidase activity"/>
    <property type="evidence" value="ECO:0007669"/>
    <property type="project" value="UniProtKB-EC"/>
</dbReference>
<evidence type="ECO:0000256" key="5">
    <source>
        <dbReference type="SAM" id="SignalP"/>
    </source>
</evidence>
<evidence type="ECO:0000313" key="6">
    <source>
        <dbReference type="EMBL" id="KAF5822173.1"/>
    </source>
</evidence>
<dbReference type="GO" id="GO:0005886">
    <property type="term" value="C:plasma membrane"/>
    <property type="evidence" value="ECO:0000318"/>
    <property type="project" value="GO_Central"/>
</dbReference>
<proteinExistence type="inferred from homology"/>
<sequence>MDLIFLIPFSCLLFTLSGAAIDPTSGVCYGQLGNNLPSPSKSVELIKSLKAGRVKLDNVNPKILTALSNTNIPVTITVPNKIITAIASNQTLADEWVTSNVARFYPKTKIQTVLVGKQVLSQPDNVTWFNLVPAMYRIRKSHGLFEHFYPPSSANFRSNVANTVIKPLLHFINHTKSFFFVDVYPYYAWASDPKNIDLNYALLEANTKWYLDEPVGLFFTNLLEQMLDAVYFAMKGAGYPDIRLSISETGWPNGGGVDQSGANIHNAAVYNKNVIKILTEIPLRGTPYKPFVALTSFISALYNENQKPGPETERHFGLFYPNGTSIYPINLSGKST</sequence>
<gene>
    <name evidence="7" type="ORF">HannXRQ_Chr01g0016311</name>
    <name evidence="6" type="ORF">HanXRQr2_Chr01g0023401</name>
</gene>
<keyword evidence="3 6" id="KW-0326">Glycosidase</keyword>
<dbReference type="Proteomes" id="UP000215914">
    <property type="component" value="Chromosome 1"/>
</dbReference>
<dbReference type="EC" id="3.2.1.39" evidence="6"/>
<comment type="similarity">
    <text evidence="1 4">Belongs to the glycosyl hydrolase 17 family.</text>
</comment>
<dbReference type="OMA" id="ANTKWYL"/>
<evidence type="ECO:0000256" key="1">
    <source>
        <dbReference type="ARBA" id="ARBA00008773"/>
    </source>
</evidence>
<dbReference type="EMBL" id="CM007890">
    <property type="protein sequence ID" value="OTG37209.1"/>
    <property type="molecule type" value="Genomic_DNA"/>
</dbReference>
<feature type="signal peptide" evidence="5">
    <location>
        <begin position="1"/>
        <end position="26"/>
    </location>
</feature>
<dbReference type="Gramene" id="mRNA:HanXRQr2_Chr01g0023401">
    <property type="protein sequence ID" value="mRNA:HanXRQr2_Chr01g0023401"/>
    <property type="gene ID" value="HanXRQr2_Chr01g0023401"/>
</dbReference>
<reference evidence="6 8" key="1">
    <citation type="journal article" date="2017" name="Nature">
        <title>The sunflower genome provides insights into oil metabolism, flowering and Asterid evolution.</title>
        <authorList>
            <person name="Badouin H."/>
            <person name="Gouzy J."/>
            <person name="Grassa C.J."/>
            <person name="Murat F."/>
            <person name="Staton S.E."/>
            <person name="Cottret L."/>
            <person name="Lelandais-Briere C."/>
            <person name="Owens G.L."/>
            <person name="Carrere S."/>
            <person name="Mayjonade B."/>
            <person name="Legrand L."/>
            <person name="Gill N."/>
            <person name="Kane N.C."/>
            <person name="Bowers J.E."/>
            <person name="Hubner S."/>
            <person name="Bellec A."/>
            <person name="Berard A."/>
            <person name="Berges H."/>
            <person name="Blanchet N."/>
            <person name="Boniface M.C."/>
            <person name="Brunel D."/>
            <person name="Catrice O."/>
            <person name="Chaidir N."/>
            <person name="Claudel C."/>
            <person name="Donnadieu C."/>
            <person name="Faraut T."/>
            <person name="Fievet G."/>
            <person name="Helmstetter N."/>
            <person name="King M."/>
            <person name="Knapp S.J."/>
            <person name="Lai Z."/>
            <person name="Le Paslier M.C."/>
            <person name="Lippi Y."/>
            <person name="Lorenzon L."/>
            <person name="Mandel J.R."/>
            <person name="Marage G."/>
            <person name="Marchand G."/>
            <person name="Marquand E."/>
            <person name="Bret-Mestries E."/>
            <person name="Morien E."/>
            <person name="Nambeesan S."/>
            <person name="Nguyen T."/>
            <person name="Pegot-Espagnet P."/>
            <person name="Pouilly N."/>
            <person name="Raftis F."/>
            <person name="Sallet E."/>
            <person name="Schiex T."/>
            <person name="Thomas J."/>
            <person name="Vandecasteele C."/>
            <person name="Vares D."/>
            <person name="Vear F."/>
            <person name="Vautrin S."/>
            <person name="Crespi M."/>
            <person name="Mangin B."/>
            <person name="Burke J.M."/>
            <person name="Salse J."/>
            <person name="Munos S."/>
            <person name="Vincourt P."/>
            <person name="Rieseberg L.H."/>
            <person name="Langlade N.B."/>
        </authorList>
    </citation>
    <scope>NUCLEOTIDE SEQUENCE [LARGE SCALE GENOMIC DNA]</scope>
    <source>
        <strain evidence="8">cv. SF193</strain>
        <tissue evidence="6">Leaves</tissue>
    </source>
</reference>
<keyword evidence="5" id="KW-0732">Signal</keyword>
<dbReference type="Gene3D" id="3.20.20.80">
    <property type="entry name" value="Glycosidases"/>
    <property type="match status" value="1"/>
</dbReference>
<evidence type="ECO:0000313" key="7">
    <source>
        <dbReference type="EMBL" id="OTG37209.1"/>
    </source>
</evidence>
<protein>
    <submittedName>
        <fullName evidence="6">Glucan endo-1,3-beta-D-glucosidase</fullName>
        <ecNumber evidence="6">3.2.1.39</ecNumber>
    </submittedName>
    <submittedName>
        <fullName evidence="7">Putative glycoside hydrolase family 17</fullName>
    </submittedName>
</protein>
<dbReference type="InterPro" id="IPR017853">
    <property type="entry name" value="GH"/>
</dbReference>
<accession>A0A251VPB3</accession>
<dbReference type="PANTHER" id="PTHR32227">
    <property type="entry name" value="GLUCAN ENDO-1,3-BETA-GLUCOSIDASE BG1-RELATED-RELATED"/>
    <property type="match status" value="1"/>
</dbReference>